<dbReference type="PANTHER" id="PTHR34820">
    <property type="entry name" value="INNER MEMBRANE PROTEIN YEBZ"/>
    <property type="match status" value="1"/>
</dbReference>
<keyword evidence="3 6" id="KW-0812">Transmembrane</keyword>
<evidence type="ECO:0000256" key="4">
    <source>
        <dbReference type="ARBA" id="ARBA00022989"/>
    </source>
</evidence>
<comment type="subcellular location">
    <subcellularLocation>
        <location evidence="1">Cell membrane</location>
        <topology evidence="1">Multi-pass membrane protein</topology>
    </subcellularLocation>
</comment>
<evidence type="ECO:0000256" key="3">
    <source>
        <dbReference type="ARBA" id="ARBA00022692"/>
    </source>
</evidence>
<keyword evidence="4 6" id="KW-1133">Transmembrane helix</keyword>
<evidence type="ECO:0000259" key="7">
    <source>
        <dbReference type="Pfam" id="PF05425"/>
    </source>
</evidence>
<dbReference type="InterPro" id="IPR032694">
    <property type="entry name" value="CopC/D"/>
</dbReference>
<gene>
    <name evidence="8" type="ORF">ACFP56_03600</name>
</gene>
<feature type="transmembrane region" description="Helical" evidence="6">
    <location>
        <begin position="110"/>
        <end position="126"/>
    </location>
</feature>
<keyword evidence="9" id="KW-1185">Reference proteome</keyword>
<keyword evidence="5 6" id="KW-0472">Membrane</keyword>
<evidence type="ECO:0000256" key="1">
    <source>
        <dbReference type="ARBA" id="ARBA00004651"/>
    </source>
</evidence>
<dbReference type="PANTHER" id="PTHR34820:SF4">
    <property type="entry name" value="INNER MEMBRANE PROTEIN YEBZ"/>
    <property type="match status" value="1"/>
</dbReference>
<dbReference type="EMBL" id="JBHSTE010000001">
    <property type="protein sequence ID" value="MFC6331695.1"/>
    <property type="molecule type" value="Genomic_DNA"/>
</dbReference>
<accession>A0ABW1UZ09</accession>
<feature type="transmembrane region" description="Helical" evidence="6">
    <location>
        <begin position="132"/>
        <end position="155"/>
    </location>
</feature>
<dbReference type="RefSeq" id="WP_379231200.1">
    <property type="nucleotide sequence ID" value="NZ_JBHSTE010000001.1"/>
</dbReference>
<protein>
    <submittedName>
        <fullName evidence="8">Copper resistance D family protein</fullName>
    </submittedName>
</protein>
<feature type="domain" description="Copper resistance protein D" evidence="7">
    <location>
        <begin position="167"/>
        <end position="260"/>
    </location>
</feature>
<organism evidence="8 9">
    <name type="scientific">Paenibacillus septentrionalis</name>
    <dbReference type="NCBI Taxonomy" id="429342"/>
    <lineage>
        <taxon>Bacteria</taxon>
        <taxon>Bacillati</taxon>
        <taxon>Bacillota</taxon>
        <taxon>Bacilli</taxon>
        <taxon>Bacillales</taxon>
        <taxon>Paenibacillaceae</taxon>
        <taxon>Paenibacillus</taxon>
    </lineage>
</organism>
<feature type="transmembrane region" description="Helical" evidence="6">
    <location>
        <begin position="51"/>
        <end position="68"/>
    </location>
</feature>
<feature type="transmembrane region" description="Helical" evidence="6">
    <location>
        <begin position="243"/>
        <end position="263"/>
    </location>
</feature>
<dbReference type="InterPro" id="IPR008457">
    <property type="entry name" value="Cu-R_CopD_dom"/>
</dbReference>
<evidence type="ECO:0000256" key="5">
    <source>
        <dbReference type="ARBA" id="ARBA00023136"/>
    </source>
</evidence>
<sequence length="387" mass="43329">MDIIMYISNLLVYLLLILFSGLVLVDSFISTAVNEKQRAWHTRLLNNMNKGLVLAVLLALFLQLIQWVEQFGGNQLTVLLLEGATGRVWLALMVISTISLFVVKKYIQARLLAALLLLLVESMNGHPATSSFLVLVDFVHLASISIWVGGIVYFILQIKEGKDAVIAFIQPFTKLLWLTIALASVSGVVLTVFILPDASYLFYTSWGQLLLIKVAAVLLALWFGYKAKTYVVANENVSRPRALLYEFATMAVVIALAAIISSISPMPSFDRAINVHQMGDELHYTVKLSPNAPGPNSLSVTLWSLKEEGEIANVQLSIVAKDKPRTSERLFELDSIELEDHIEFPGFNESRFVLENMRLPYPTKWQAEVVISFVSGQQRQFSFEFEN</sequence>
<reference evidence="9" key="1">
    <citation type="journal article" date="2019" name="Int. J. Syst. Evol. Microbiol.">
        <title>The Global Catalogue of Microorganisms (GCM) 10K type strain sequencing project: providing services to taxonomists for standard genome sequencing and annotation.</title>
        <authorList>
            <consortium name="The Broad Institute Genomics Platform"/>
            <consortium name="The Broad Institute Genome Sequencing Center for Infectious Disease"/>
            <person name="Wu L."/>
            <person name="Ma J."/>
        </authorList>
    </citation>
    <scope>NUCLEOTIDE SEQUENCE [LARGE SCALE GENOMIC DNA]</scope>
    <source>
        <strain evidence="9">PCU 280</strain>
    </source>
</reference>
<feature type="transmembrane region" description="Helical" evidence="6">
    <location>
        <begin position="175"/>
        <end position="195"/>
    </location>
</feature>
<feature type="transmembrane region" description="Helical" evidence="6">
    <location>
        <begin position="88"/>
        <end position="103"/>
    </location>
</feature>
<dbReference type="Proteomes" id="UP001596233">
    <property type="component" value="Unassembled WGS sequence"/>
</dbReference>
<keyword evidence="2" id="KW-1003">Cell membrane</keyword>
<feature type="transmembrane region" description="Helical" evidence="6">
    <location>
        <begin position="201"/>
        <end position="223"/>
    </location>
</feature>
<proteinExistence type="predicted"/>
<evidence type="ECO:0000256" key="2">
    <source>
        <dbReference type="ARBA" id="ARBA00022475"/>
    </source>
</evidence>
<dbReference type="Pfam" id="PF05425">
    <property type="entry name" value="CopD"/>
    <property type="match status" value="1"/>
</dbReference>
<name>A0ABW1UZ09_9BACL</name>
<evidence type="ECO:0000256" key="6">
    <source>
        <dbReference type="SAM" id="Phobius"/>
    </source>
</evidence>
<feature type="transmembrane region" description="Helical" evidence="6">
    <location>
        <begin position="6"/>
        <end position="30"/>
    </location>
</feature>
<comment type="caution">
    <text evidence="8">The sequence shown here is derived from an EMBL/GenBank/DDBJ whole genome shotgun (WGS) entry which is preliminary data.</text>
</comment>
<evidence type="ECO:0000313" key="9">
    <source>
        <dbReference type="Proteomes" id="UP001596233"/>
    </source>
</evidence>
<evidence type="ECO:0000313" key="8">
    <source>
        <dbReference type="EMBL" id="MFC6331695.1"/>
    </source>
</evidence>